<dbReference type="Gene3D" id="2.60.40.1120">
    <property type="entry name" value="Carboxypeptidase-like, regulatory domain"/>
    <property type="match status" value="1"/>
</dbReference>
<dbReference type="AlphaFoldDB" id="A0A5Q0QG02"/>
<name>A0A5Q0QG02_9SPHI</name>
<evidence type="ECO:0000313" key="1">
    <source>
        <dbReference type="EMBL" id="QGA26160.1"/>
    </source>
</evidence>
<sequence length="454" mass="49555">MKFNSVIFAFLIFTLSSCQEVPELTRAVKFTVEAKVKSDENLQITTEGASVTITNKTNGSTYQTTVQADGKAVFESVTPGSYTLSATLSITAEKYMELAGYYVEDAVNFSGSSDNVEVFDDKTLPIELIAGKTGNLVFKQIYYVGSNVATGASFRDVFLEIYNNSNQVLYADSLYFGQVIGINNAKVSEYNLESGQYDWSKAVGMSIDAGKDANVDYIYAHTLFRIPSDGTGKKHPIQPGQSIIIAATAVDHTNSYESNTSAPVTVTDPALTVNLNLAYFEVNLIEFLRPTDNSAHTPYRFDVDNISVPNVDVLHVSSGNDLILNALGREAIFIADTRGTDINMESLKNYATPEVRSITAETKTYRQIPASIIVDAVELQHPVASSRVPKRLPTTLDAGRTFVPGGQYSSQSLVRKTLKIVNGRRILKDSNNSEADFGYLQKADVSKSASSFID</sequence>
<dbReference type="InterPro" id="IPR032627">
    <property type="entry name" value="DUF4876"/>
</dbReference>
<organism evidence="1 2">
    <name type="scientific">Sphingobacterium zhuxiongii</name>
    <dbReference type="NCBI Taxonomy" id="2662364"/>
    <lineage>
        <taxon>Bacteria</taxon>
        <taxon>Pseudomonadati</taxon>
        <taxon>Bacteroidota</taxon>
        <taxon>Sphingobacteriia</taxon>
        <taxon>Sphingobacteriales</taxon>
        <taxon>Sphingobacteriaceae</taxon>
        <taxon>Sphingobacterium</taxon>
    </lineage>
</organism>
<dbReference type="RefSeq" id="WP_153510740.1">
    <property type="nucleotide sequence ID" value="NZ_CP045652.1"/>
</dbReference>
<gene>
    <name evidence="1" type="ORF">GFH32_07390</name>
</gene>
<protein>
    <submittedName>
        <fullName evidence="1">DUF4876 domain-containing protein</fullName>
    </submittedName>
</protein>
<dbReference type="Proteomes" id="UP000326921">
    <property type="component" value="Chromosome"/>
</dbReference>
<keyword evidence="2" id="KW-1185">Reference proteome</keyword>
<proteinExistence type="predicted"/>
<dbReference type="EMBL" id="CP045652">
    <property type="protein sequence ID" value="QGA26160.1"/>
    <property type="molecule type" value="Genomic_DNA"/>
</dbReference>
<dbReference type="SUPFAM" id="SSF49478">
    <property type="entry name" value="Cna protein B-type domain"/>
    <property type="match status" value="1"/>
</dbReference>
<dbReference type="Pfam" id="PF16215">
    <property type="entry name" value="DUF4876"/>
    <property type="match status" value="1"/>
</dbReference>
<dbReference type="KEGG" id="sphe:GFH32_07390"/>
<reference evidence="1 2" key="1">
    <citation type="submission" date="2019-10" db="EMBL/GenBank/DDBJ databases">
        <authorList>
            <person name="Dong K."/>
        </authorList>
    </citation>
    <scope>NUCLEOTIDE SEQUENCE [LARGE SCALE GENOMIC DNA]</scope>
    <source>
        <strain evidence="2">dk4302</strain>
    </source>
</reference>
<evidence type="ECO:0000313" key="2">
    <source>
        <dbReference type="Proteomes" id="UP000326921"/>
    </source>
</evidence>
<dbReference type="PROSITE" id="PS51257">
    <property type="entry name" value="PROKAR_LIPOPROTEIN"/>
    <property type="match status" value="1"/>
</dbReference>
<accession>A0A5Q0QG02</accession>